<evidence type="ECO:0000256" key="2">
    <source>
        <dbReference type="ARBA" id="ARBA00022475"/>
    </source>
</evidence>
<protein>
    <submittedName>
        <fullName evidence="7">LysE family translocator</fullName>
    </submittedName>
</protein>
<dbReference type="Proteomes" id="UP001626549">
    <property type="component" value="Chromosome"/>
</dbReference>
<keyword evidence="5 6" id="KW-0472">Membrane</keyword>
<dbReference type="PANTHER" id="PTHR30086">
    <property type="entry name" value="ARGININE EXPORTER PROTEIN ARGO"/>
    <property type="match status" value="1"/>
</dbReference>
<evidence type="ECO:0000256" key="1">
    <source>
        <dbReference type="ARBA" id="ARBA00004651"/>
    </source>
</evidence>
<dbReference type="EMBL" id="CP136865">
    <property type="protein sequence ID" value="WOJ95586.1"/>
    <property type="molecule type" value="Genomic_DNA"/>
</dbReference>
<evidence type="ECO:0000256" key="6">
    <source>
        <dbReference type="SAM" id="Phobius"/>
    </source>
</evidence>
<keyword evidence="4 6" id="KW-1133">Transmembrane helix</keyword>
<evidence type="ECO:0000313" key="7">
    <source>
        <dbReference type="EMBL" id="WOJ95586.1"/>
    </source>
</evidence>
<proteinExistence type="predicted"/>
<organism evidence="7 8">
    <name type="scientific">Congregibacter brevis</name>
    <dbReference type="NCBI Taxonomy" id="3081201"/>
    <lineage>
        <taxon>Bacteria</taxon>
        <taxon>Pseudomonadati</taxon>
        <taxon>Pseudomonadota</taxon>
        <taxon>Gammaproteobacteria</taxon>
        <taxon>Cellvibrionales</taxon>
        <taxon>Halieaceae</taxon>
        <taxon>Congregibacter</taxon>
    </lineage>
</organism>
<dbReference type="Pfam" id="PF01810">
    <property type="entry name" value="LysE"/>
    <property type="match status" value="1"/>
</dbReference>
<gene>
    <name evidence="7" type="ORF">R0137_10000</name>
</gene>
<dbReference type="RefSeq" id="WP_407326284.1">
    <property type="nucleotide sequence ID" value="NZ_CP136865.1"/>
</dbReference>
<evidence type="ECO:0000256" key="5">
    <source>
        <dbReference type="ARBA" id="ARBA00023136"/>
    </source>
</evidence>
<keyword evidence="8" id="KW-1185">Reference proteome</keyword>
<feature type="transmembrane region" description="Helical" evidence="6">
    <location>
        <begin position="144"/>
        <end position="164"/>
    </location>
</feature>
<comment type="subcellular location">
    <subcellularLocation>
        <location evidence="1">Cell membrane</location>
        <topology evidence="1">Multi-pass membrane protein</topology>
    </subcellularLocation>
</comment>
<sequence>MEWISLASVCLAGAASPGPSLAVVVSASLSGGKLNGLVAAWAHALGVGLYAGLTVLGISALVTADQRIFITIQTLGALYLLWLARSLWFNVAPDEANAQLSPAKTRSTARDGFAIAFLNPKLAVFMLALFSQFVHPDANTSTKFLMAITALLVDGLWYSLITMVFTRGKWIAALRENAGRIDRVFGILLAIVAVVILLRVIQSL</sequence>
<dbReference type="InterPro" id="IPR001123">
    <property type="entry name" value="LeuE-type"/>
</dbReference>
<accession>A0ABZ0I954</accession>
<dbReference type="PANTHER" id="PTHR30086:SF16">
    <property type="entry name" value="AMINO ACID EFFLUX PERMEASE RHTB FAMILY"/>
    <property type="match status" value="1"/>
</dbReference>
<feature type="transmembrane region" description="Helical" evidence="6">
    <location>
        <begin position="184"/>
        <end position="201"/>
    </location>
</feature>
<keyword evidence="2" id="KW-1003">Cell membrane</keyword>
<keyword evidence="3 6" id="KW-0812">Transmembrane</keyword>
<evidence type="ECO:0000313" key="8">
    <source>
        <dbReference type="Proteomes" id="UP001626549"/>
    </source>
</evidence>
<feature type="transmembrane region" description="Helical" evidence="6">
    <location>
        <begin position="112"/>
        <end position="132"/>
    </location>
</feature>
<evidence type="ECO:0000256" key="4">
    <source>
        <dbReference type="ARBA" id="ARBA00022989"/>
    </source>
</evidence>
<feature type="transmembrane region" description="Helical" evidence="6">
    <location>
        <begin position="38"/>
        <end position="61"/>
    </location>
</feature>
<name>A0ABZ0I954_9GAMM</name>
<reference evidence="7 8" key="1">
    <citation type="submission" date="2023-10" db="EMBL/GenBank/DDBJ databases">
        <title>Two novel species belonging to the OM43/NOR5 clade.</title>
        <authorList>
            <person name="Park M."/>
        </authorList>
    </citation>
    <scope>NUCLEOTIDE SEQUENCE [LARGE SCALE GENOMIC DNA]</scope>
    <source>
        <strain evidence="7 8">IMCC45268</strain>
    </source>
</reference>
<evidence type="ECO:0000256" key="3">
    <source>
        <dbReference type="ARBA" id="ARBA00022692"/>
    </source>
</evidence>